<dbReference type="RefSeq" id="WP_161725262.1">
    <property type="nucleotide sequence ID" value="NZ_JBHOMY010000047.1"/>
</dbReference>
<feature type="signal peptide" evidence="2">
    <location>
        <begin position="1"/>
        <end position="25"/>
    </location>
</feature>
<evidence type="ECO:0000256" key="1">
    <source>
        <dbReference type="SAM" id="MobiDB-lite"/>
    </source>
</evidence>
<proteinExistence type="predicted"/>
<evidence type="ECO:0000313" key="4">
    <source>
        <dbReference type="Proteomes" id="UP001593940"/>
    </source>
</evidence>
<feature type="region of interest" description="Disordered" evidence="1">
    <location>
        <begin position="77"/>
        <end position="99"/>
    </location>
</feature>
<evidence type="ECO:0000313" key="3">
    <source>
        <dbReference type="EMBL" id="MFC1458291.1"/>
    </source>
</evidence>
<keyword evidence="2" id="KW-0732">Signal</keyword>
<accession>A0ABV6YAJ3</accession>
<dbReference type="Pfam" id="PF07813">
    <property type="entry name" value="LTXXQ"/>
    <property type="match status" value="1"/>
</dbReference>
<evidence type="ECO:0000256" key="2">
    <source>
        <dbReference type="SAM" id="SignalP"/>
    </source>
</evidence>
<dbReference type="InterPro" id="IPR012899">
    <property type="entry name" value="LTXXQ"/>
</dbReference>
<comment type="caution">
    <text evidence="3">The sequence shown here is derived from an EMBL/GenBank/DDBJ whole genome shotgun (WGS) entry which is preliminary data.</text>
</comment>
<protein>
    <submittedName>
        <fullName evidence="3">Spy/CpxP family protein refolding chaperone</fullName>
    </submittedName>
</protein>
<name>A0ABV6YAJ3_9HYPH</name>
<sequence length="307" mass="31914">MRTSFALAAAVSVLALVTVQQVAHAAEQRDPSPVRIVVAMDNMGNMQQSPAGGGTPAGQSSGGMSMCCGMGGMSASGQSTMAPSGQAGSGAMPSGQAGQMGSGMMNDNMRSMPQGQMGGMPQGGSGQGGGTGMMDDNMMRMQQGQTGMAPMGQGGMMMDNMRRMQPNQQGGMGMMNNDAMRMPPAPMGGTMPGMTAGGADMTDRIEGRIAFLKAELKITDAQAPAWNQFAEALRSSRQHLIEARQLLAAPAADATATMRLEQYERHLGARLEALKAARSSFAQLHAGLDEHQKHVAEELVVPLLATF</sequence>
<feature type="chain" id="PRO_5045376585" evidence="2">
    <location>
        <begin position="26"/>
        <end position="307"/>
    </location>
</feature>
<organism evidence="3 4">
    <name type="scientific">Microvirga arabica</name>
    <dbReference type="NCBI Taxonomy" id="1128671"/>
    <lineage>
        <taxon>Bacteria</taxon>
        <taxon>Pseudomonadati</taxon>
        <taxon>Pseudomonadota</taxon>
        <taxon>Alphaproteobacteria</taxon>
        <taxon>Hyphomicrobiales</taxon>
        <taxon>Methylobacteriaceae</taxon>
        <taxon>Microvirga</taxon>
    </lineage>
</organism>
<dbReference type="Proteomes" id="UP001593940">
    <property type="component" value="Unassembled WGS sequence"/>
</dbReference>
<keyword evidence="4" id="KW-1185">Reference proteome</keyword>
<gene>
    <name evidence="3" type="ORF">ACETIH_16620</name>
</gene>
<reference evidence="3 4" key="1">
    <citation type="submission" date="2024-09" db="EMBL/GenBank/DDBJ databases">
        <title>Nodulacao em especies de Leguminosae Basais da Amazonia e Caracterizacao dos Rizobios e Bacterias Associadas aos Nodulos.</title>
        <authorList>
            <person name="Jambeiro I.C.A."/>
            <person name="Lopes I.S."/>
            <person name="Aguiar E.R.G.R."/>
            <person name="Santos A.F.J."/>
            <person name="Dos Santos J.M.F."/>
            <person name="Gross E."/>
        </authorList>
    </citation>
    <scope>NUCLEOTIDE SEQUENCE [LARGE SCALE GENOMIC DNA]</scope>
    <source>
        <strain evidence="3 4">BRUESC1165</strain>
    </source>
</reference>
<dbReference type="EMBL" id="JBHOMY010000047">
    <property type="protein sequence ID" value="MFC1458291.1"/>
    <property type="molecule type" value="Genomic_DNA"/>
</dbReference>